<organism evidence="3 4">
    <name type="scientific">Stenomitos frigidus AS-A4</name>
    <dbReference type="NCBI Taxonomy" id="2933935"/>
    <lineage>
        <taxon>Bacteria</taxon>
        <taxon>Bacillati</taxon>
        <taxon>Cyanobacteriota</taxon>
        <taxon>Cyanophyceae</taxon>
        <taxon>Leptolyngbyales</taxon>
        <taxon>Leptolyngbyaceae</taxon>
        <taxon>Stenomitos</taxon>
    </lineage>
</organism>
<comment type="caution">
    <text evidence="3">The sequence shown here is derived from an EMBL/GenBank/DDBJ whole genome shotgun (WGS) entry which is preliminary data.</text>
</comment>
<dbReference type="EMBL" id="JAMPLM010000042">
    <property type="protein sequence ID" value="MEP1061710.1"/>
    <property type="molecule type" value="Genomic_DNA"/>
</dbReference>
<feature type="coiled-coil region" evidence="1">
    <location>
        <begin position="44"/>
        <end position="71"/>
    </location>
</feature>
<evidence type="ECO:0008006" key="5">
    <source>
        <dbReference type="Google" id="ProtNLM"/>
    </source>
</evidence>
<evidence type="ECO:0000313" key="3">
    <source>
        <dbReference type="EMBL" id="MEP1061710.1"/>
    </source>
</evidence>
<sequence>MTNDPELFWFGVVLTLVTICFTLSLVGAGTKTLATPPTATSDVNSIANAEIVALQQQCQRLRAELQHQKTQLNVDFQDNTFAQLQPLLTHYPSARKMAESKPDLPARNFNALFTPLENLLQTWHVESIGSAWEQVSFNPQLHQPDVEDMTTGEPVYVRFVGYTQGDRILSPAKVSRTLPGGAERKV</sequence>
<dbReference type="RefSeq" id="WP_190449906.1">
    <property type="nucleotide sequence ID" value="NZ_JAMPLM010000042.1"/>
</dbReference>
<evidence type="ECO:0000256" key="2">
    <source>
        <dbReference type="SAM" id="Phobius"/>
    </source>
</evidence>
<evidence type="ECO:0000313" key="4">
    <source>
        <dbReference type="Proteomes" id="UP001476950"/>
    </source>
</evidence>
<evidence type="ECO:0000256" key="1">
    <source>
        <dbReference type="SAM" id="Coils"/>
    </source>
</evidence>
<keyword evidence="2" id="KW-0812">Transmembrane</keyword>
<gene>
    <name evidence="3" type="ORF">NDI38_25390</name>
</gene>
<reference evidence="3 4" key="1">
    <citation type="submission" date="2022-04" db="EMBL/GenBank/DDBJ databases">
        <title>Positive selection, recombination, and allopatry shape intraspecific diversity of widespread and dominant cyanobacteria.</title>
        <authorList>
            <person name="Wei J."/>
            <person name="Shu W."/>
            <person name="Hu C."/>
        </authorList>
    </citation>
    <scope>NUCLEOTIDE SEQUENCE [LARGE SCALE GENOMIC DNA]</scope>
    <source>
        <strain evidence="3 4">AS-A4</strain>
    </source>
</reference>
<name>A0ABV0KTR7_9CYAN</name>
<protein>
    <recommendedName>
        <fullName evidence="5">Molecular chaperone GrpE</fullName>
    </recommendedName>
</protein>
<proteinExistence type="predicted"/>
<accession>A0ABV0KTR7</accession>
<keyword evidence="4" id="KW-1185">Reference proteome</keyword>
<keyword evidence="1" id="KW-0175">Coiled coil</keyword>
<feature type="transmembrane region" description="Helical" evidence="2">
    <location>
        <begin position="7"/>
        <end position="28"/>
    </location>
</feature>
<keyword evidence="2" id="KW-1133">Transmembrane helix</keyword>
<dbReference type="Proteomes" id="UP001476950">
    <property type="component" value="Unassembled WGS sequence"/>
</dbReference>
<keyword evidence="2" id="KW-0472">Membrane</keyword>